<comment type="similarity">
    <text evidence="1">Belongs to the pseudomonas-type ThrB family.</text>
</comment>
<accession>A0ABU8H624</accession>
<name>A0ABU8H624_9SPHN</name>
<dbReference type="SUPFAM" id="SSF56112">
    <property type="entry name" value="Protein kinase-like (PK-like)"/>
    <property type="match status" value="1"/>
</dbReference>
<dbReference type="Gene3D" id="3.90.1200.10">
    <property type="match status" value="1"/>
</dbReference>
<comment type="caution">
    <text evidence="3">The sequence shown here is derived from an EMBL/GenBank/DDBJ whole genome shotgun (WGS) entry which is preliminary data.</text>
</comment>
<organism evidence="3 4">
    <name type="scientific">Sphingomonas kyungheensis</name>
    <dbReference type="NCBI Taxonomy" id="1069987"/>
    <lineage>
        <taxon>Bacteria</taxon>
        <taxon>Pseudomonadati</taxon>
        <taxon>Pseudomonadota</taxon>
        <taxon>Alphaproteobacteria</taxon>
        <taxon>Sphingomonadales</taxon>
        <taxon>Sphingomonadaceae</taxon>
        <taxon>Sphingomonas</taxon>
    </lineage>
</organism>
<feature type="domain" description="Aminoglycoside phosphotransferase" evidence="2">
    <location>
        <begin position="62"/>
        <end position="310"/>
    </location>
</feature>
<dbReference type="InterPro" id="IPR002575">
    <property type="entry name" value="Aminoglycoside_PTrfase"/>
</dbReference>
<protein>
    <submittedName>
        <fullName evidence="3">Phosphotransferase</fullName>
    </submittedName>
</protein>
<gene>
    <name evidence="3" type="ORF">V8201_14955</name>
</gene>
<proteinExistence type="inferred from homology"/>
<evidence type="ECO:0000313" key="3">
    <source>
        <dbReference type="EMBL" id="MEI5688388.1"/>
    </source>
</evidence>
<evidence type="ECO:0000259" key="2">
    <source>
        <dbReference type="Pfam" id="PF01636"/>
    </source>
</evidence>
<dbReference type="PANTHER" id="PTHR21064">
    <property type="entry name" value="AMINOGLYCOSIDE PHOSPHOTRANSFERASE DOMAIN-CONTAINING PROTEIN-RELATED"/>
    <property type="match status" value="1"/>
</dbReference>
<keyword evidence="4" id="KW-1185">Reference proteome</keyword>
<reference evidence="3 4" key="1">
    <citation type="journal article" date="2013" name="Int. J. Syst. Evol. Microbiol.">
        <title>Sphingomonas kyungheensis sp. nov., a bacterium with ginsenoside-converting activity isolated from soil of a ginseng field.</title>
        <authorList>
            <person name="Son H.M."/>
            <person name="Yang J.E."/>
            <person name="Park Y."/>
            <person name="Han C.K."/>
            <person name="Kim S.G."/>
            <person name="Kook M."/>
            <person name="Yi T.H."/>
        </authorList>
    </citation>
    <scope>NUCLEOTIDE SEQUENCE [LARGE SCALE GENOMIC DNA]</scope>
    <source>
        <strain evidence="3 4">LMG 26582</strain>
    </source>
</reference>
<dbReference type="Pfam" id="PF01636">
    <property type="entry name" value="APH"/>
    <property type="match status" value="1"/>
</dbReference>
<dbReference type="InterPro" id="IPR050249">
    <property type="entry name" value="Pseudomonas-type_ThrB"/>
</dbReference>
<dbReference type="RefSeq" id="WP_336545777.1">
    <property type="nucleotide sequence ID" value="NZ_JBBBDM010000009.1"/>
</dbReference>
<evidence type="ECO:0000256" key="1">
    <source>
        <dbReference type="ARBA" id="ARBA00038240"/>
    </source>
</evidence>
<dbReference type="PANTHER" id="PTHR21064:SF6">
    <property type="entry name" value="AMINOGLYCOSIDE PHOSPHOTRANSFERASE DOMAIN-CONTAINING PROTEIN"/>
    <property type="match status" value="1"/>
</dbReference>
<dbReference type="EMBL" id="JBBBDM010000009">
    <property type="protein sequence ID" value="MEI5688388.1"/>
    <property type="molecule type" value="Genomic_DNA"/>
</dbReference>
<evidence type="ECO:0000313" key="4">
    <source>
        <dbReference type="Proteomes" id="UP001367771"/>
    </source>
</evidence>
<dbReference type="Proteomes" id="UP001367771">
    <property type="component" value="Unassembled WGS sequence"/>
</dbReference>
<sequence>MAHAADPDAHRVHGMGEALEAPVWPPITAAEAAAVIARFPAAGRFAALRWHSPRPFSAAALIDTDRGALLLKRHHCSIRSVAGLAEEHRFIAHLADAGLPVPQGLASDDDASAIAIDSSCYELHVAAPGIDLYRERQSWTPYLSRDHAYAAGGMLARLHEAARDYAAPPRAPAPLIASFTILPAPDPLATAQAYVAARPRLAAFLATRPWQEQLAAVLTQHAGGLAERLAPQPSLWTHNDWHPSNLLWTPQGTVRTVIDFGLADRSCAVQDIATAIERMLNWLDLPQTDAIADPAAVTALLAGYAAVRPLGAADRATIAWLLPLSHLEFALSEADYFTAVVDDPAAAALAWDGYAIGHVGWFATPPGRALLATIRGTGG</sequence>
<dbReference type="InterPro" id="IPR011009">
    <property type="entry name" value="Kinase-like_dom_sf"/>
</dbReference>